<dbReference type="Proteomes" id="UP000603453">
    <property type="component" value="Unassembled WGS sequence"/>
</dbReference>
<dbReference type="PANTHER" id="PTHR39468">
    <property type="entry name" value="CHROMOSOME 7, WHOLE GENOME SHOTGUN SEQUENCE"/>
    <property type="match status" value="1"/>
</dbReference>
<dbReference type="InterPro" id="IPR043837">
    <property type="entry name" value="Mtf2-like_C"/>
</dbReference>
<evidence type="ECO:0000259" key="2">
    <source>
        <dbReference type="Pfam" id="PF19189"/>
    </source>
</evidence>
<sequence>MIPCRLHSRFLLKRAFNLHKQAPVFAKHFYSTPSHDSTESSSPNSTESSSPNSTESSSLNNTESSSPDNTAAAPSTNDSSQKTNFWEIPEREESETHNKGVKARVSRTVADTRDFKELLDTLFDRKPAQTPPMRKKPQGHDTDSVIEQKLLDLVIRNRQLYKEKAPLPRSMMAPIYGKTADKQRKQKREEESNDEDEDVLDFLNPDTKKTTNWDLKNIAQNKRIATKEQELKAIQSIVDTETSLDLLVNVMKQINQETYPRYYHRVLTKAIEHASRKDPYLALTIFEIAKGKSMESYILGCNTKVYDAMLLLRWETWRDVHGMLNLIEEMTVNGIEYSNDSRRIVRSVVQEIEADEESQEVTKDVYWDADEKRACNVMKEMVGKWILNK</sequence>
<comment type="caution">
    <text evidence="3">The sequence shown here is derived from an EMBL/GenBank/DDBJ whole genome shotgun (WGS) entry which is preliminary data.</text>
</comment>
<feature type="compositionally biased region" description="Basic and acidic residues" evidence="1">
    <location>
        <begin position="179"/>
        <end position="190"/>
    </location>
</feature>
<feature type="region of interest" description="Disordered" evidence="1">
    <location>
        <begin position="32"/>
        <end position="83"/>
    </location>
</feature>
<feature type="compositionally biased region" description="Polar residues" evidence="1">
    <location>
        <begin position="68"/>
        <end position="83"/>
    </location>
</feature>
<evidence type="ECO:0000313" key="3">
    <source>
        <dbReference type="EMBL" id="KAG2209265.1"/>
    </source>
</evidence>
<dbReference type="GO" id="GO:0005739">
    <property type="term" value="C:mitochondrion"/>
    <property type="evidence" value="ECO:0007669"/>
    <property type="project" value="InterPro"/>
</dbReference>
<dbReference type="PANTHER" id="PTHR39468:SF1">
    <property type="entry name" value="MTF2-LIKE C-TERMINAL DOMAIN-CONTAINING PROTEIN"/>
    <property type="match status" value="1"/>
</dbReference>
<dbReference type="OrthoDB" id="2444174at2759"/>
<feature type="compositionally biased region" description="Low complexity" evidence="1">
    <location>
        <begin position="32"/>
        <end position="67"/>
    </location>
</feature>
<dbReference type="AlphaFoldDB" id="A0A8H7RF85"/>
<feature type="region of interest" description="Disordered" evidence="1">
    <location>
        <begin position="173"/>
        <end position="203"/>
    </location>
</feature>
<evidence type="ECO:0000313" key="4">
    <source>
        <dbReference type="Proteomes" id="UP000603453"/>
    </source>
</evidence>
<feature type="domain" description="Mtf2-like C-terminal" evidence="2">
    <location>
        <begin position="203"/>
        <end position="385"/>
    </location>
</feature>
<accession>A0A8H7RF85</accession>
<protein>
    <recommendedName>
        <fullName evidence="2">Mtf2-like C-terminal domain-containing protein</fullName>
    </recommendedName>
</protein>
<organism evidence="3 4">
    <name type="scientific">Mucor saturninus</name>
    <dbReference type="NCBI Taxonomy" id="64648"/>
    <lineage>
        <taxon>Eukaryota</taxon>
        <taxon>Fungi</taxon>
        <taxon>Fungi incertae sedis</taxon>
        <taxon>Mucoromycota</taxon>
        <taxon>Mucoromycotina</taxon>
        <taxon>Mucoromycetes</taxon>
        <taxon>Mucorales</taxon>
        <taxon>Mucorineae</taxon>
        <taxon>Mucoraceae</taxon>
        <taxon>Mucor</taxon>
    </lineage>
</organism>
<proteinExistence type="predicted"/>
<feature type="compositionally biased region" description="Acidic residues" evidence="1">
    <location>
        <begin position="191"/>
        <end position="200"/>
    </location>
</feature>
<dbReference type="EMBL" id="JAEPRD010000016">
    <property type="protein sequence ID" value="KAG2209265.1"/>
    <property type="molecule type" value="Genomic_DNA"/>
</dbReference>
<gene>
    <name evidence="3" type="ORF">INT47_005557</name>
</gene>
<dbReference type="Pfam" id="PF19189">
    <property type="entry name" value="Mtf2"/>
    <property type="match status" value="1"/>
</dbReference>
<keyword evidence="4" id="KW-1185">Reference proteome</keyword>
<reference evidence="3" key="1">
    <citation type="submission" date="2020-12" db="EMBL/GenBank/DDBJ databases">
        <title>Metabolic potential, ecology and presence of endohyphal bacteria is reflected in genomic diversity of Mucoromycotina.</title>
        <authorList>
            <person name="Muszewska A."/>
            <person name="Okrasinska A."/>
            <person name="Steczkiewicz K."/>
            <person name="Drgas O."/>
            <person name="Orlowska M."/>
            <person name="Perlinska-Lenart U."/>
            <person name="Aleksandrzak-Piekarczyk T."/>
            <person name="Szatraj K."/>
            <person name="Zielenkiewicz U."/>
            <person name="Pilsyk S."/>
            <person name="Malc E."/>
            <person name="Mieczkowski P."/>
            <person name="Kruszewska J.S."/>
            <person name="Biernat P."/>
            <person name="Pawlowska J."/>
        </authorList>
    </citation>
    <scope>NUCLEOTIDE SEQUENCE</scope>
    <source>
        <strain evidence="3">WA0000017839</strain>
    </source>
</reference>
<evidence type="ECO:0000256" key="1">
    <source>
        <dbReference type="SAM" id="MobiDB-lite"/>
    </source>
</evidence>
<name>A0A8H7RF85_9FUNG</name>
<dbReference type="InterPro" id="IPR040009">
    <property type="entry name" value="Mtf2/C5D6.12-like"/>
</dbReference>